<keyword evidence="2" id="KW-0328">Glycosyltransferase</keyword>
<dbReference type="AlphaFoldDB" id="A0A068TUV3"/>
<dbReference type="OrthoDB" id="2019572at2759"/>
<dbReference type="PANTHER" id="PTHR45719:SF31">
    <property type="entry name" value="BETA-GLUCURONOSYLTRANSFERASE GLCAT14A-LIKE ISOFORM X1"/>
    <property type="match status" value="1"/>
</dbReference>
<dbReference type="Gramene" id="CDP00036">
    <property type="protein sequence ID" value="CDP00036"/>
    <property type="gene ID" value="GSCOC_T00029796001"/>
</dbReference>
<keyword evidence="4" id="KW-0472">Membrane</keyword>
<evidence type="ECO:0000256" key="3">
    <source>
        <dbReference type="ARBA" id="ARBA00022679"/>
    </source>
</evidence>
<sequence>MAILFKQIPLFTVLPLSLLSLFLLFRLLANHQPHRFSQLPKPFPPPPKLAYFISGTNNDGPRIFRLLQATYHPRNYYLLHLDRRASDKQRDQLARIVGSVEIFVAAGNVNVMKKSNPVNEEGSSPLALILHGAAILSRWKKDWDWFVNLAASDYPLIPQDDFLHILSYLPRELNFIEHETNITMQEYQRITDVIVDPRLYLQSAGRMFMGSEKRTIPNAFRFLTGSPHVILNHKLVQFALLGWENFPRILLLYFSNTRLSHKAYFQTLACNSEFSRTVINSNLRYTDCNFPCSESRQSGRPMDFGRMLASGAAFAGNFSVNDPIMDVIDSVVLNRGKGMPAPGAWCLGRSWSGRVSCSEWGDVDILRPGPAARRFKLLLLKLMKSKSFRSDFT</sequence>
<dbReference type="GO" id="GO:0015020">
    <property type="term" value="F:glucuronosyltransferase activity"/>
    <property type="evidence" value="ECO:0007669"/>
    <property type="project" value="InterPro"/>
</dbReference>
<evidence type="ECO:0000256" key="4">
    <source>
        <dbReference type="ARBA" id="ARBA00023136"/>
    </source>
</evidence>
<dbReference type="STRING" id="49390.A0A068TUV3"/>
<dbReference type="GO" id="GO:0016020">
    <property type="term" value="C:membrane"/>
    <property type="evidence" value="ECO:0007669"/>
    <property type="project" value="UniProtKB-SubCell"/>
</dbReference>
<keyword evidence="7" id="KW-1185">Reference proteome</keyword>
<dbReference type="InterPro" id="IPR003406">
    <property type="entry name" value="Glyco_trans_14"/>
</dbReference>
<dbReference type="InParanoid" id="A0A068TUV3"/>
<dbReference type="Pfam" id="PF02485">
    <property type="entry name" value="Branch"/>
    <property type="match status" value="1"/>
</dbReference>
<dbReference type="EMBL" id="HG739088">
    <property type="protein sequence ID" value="CDP00036.1"/>
    <property type="molecule type" value="Genomic_DNA"/>
</dbReference>
<gene>
    <name evidence="6" type="ORF">GSCOC_T00029796001</name>
</gene>
<dbReference type="PANTHER" id="PTHR45719">
    <property type="entry name" value="GLYCOSYLTRANSFERASE"/>
    <property type="match status" value="1"/>
</dbReference>
<protein>
    <submittedName>
        <fullName evidence="6">Uncharacterized protein</fullName>
    </submittedName>
</protein>
<proteinExistence type="predicted"/>
<keyword evidence="3" id="KW-0808">Transferase</keyword>
<evidence type="ECO:0000313" key="7">
    <source>
        <dbReference type="Proteomes" id="UP000295252"/>
    </source>
</evidence>
<evidence type="ECO:0000256" key="5">
    <source>
        <dbReference type="ARBA" id="ARBA00023180"/>
    </source>
</evidence>
<accession>A0A068TUV3</accession>
<evidence type="ECO:0000256" key="1">
    <source>
        <dbReference type="ARBA" id="ARBA00004606"/>
    </source>
</evidence>
<reference evidence="7" key="1">
    <citation type="journal article" date="2014" name="Science">
        <title>The coffee genome provides insight into the convergent evolution of caffeine biosynthesis.</title>
        <authorList>
            <person name="Denoeud F."/>
            <person name="Carretero-Paulet L."/>
            <person name="Dereeper A."/>
            <person name="Droc G."/>
            <person name="Guyot R."/>
            <person name="Pietrella M."/>
            <person name="Zheng C."/>
            <person name="Alberti A."/>
            <person name="Anthony F."/>
            <person name="Aprea G."/>
            <person name="Aury J.M."/>
            <person name="Bento P."/>
            <person name="Bernard M."/>
            <person name="Bocs S."/>
            <person name="Campa C."/>
            <person name="Cenci A."/>
            <person name="Combes M.C."/>
            <person name="Crouzillat D."/>
            <person name="Da Silva C."/>
            <person name="Daddiego L."/>
            <person name="De Bellis F."/>
            <person name="Dussert S."/>
            <person name="Garsmeur O."/>
            <person name="Gayraud T."/>
            <person name="Guignon V."/>
            <person name="Jahn K."/>
            <person name="Jamilloux V."/>
            <person name="Joet T."/>
            <person name="Labadie K."/>
            <person name="Lan T."/>
            <person name="Leclercq J."/>
            <person name="Lepelley M."/>
            <person name="Leroy T."/>
            <person name="Li L.T."/>
            <person name="Librado P."/>
            <person name="Lopez L."/>
            <person name="Munoz A."/>
            <person name="Noel B."/>
            <person name="Pallavicini A."/>
            <person name="Perrotta G."/>
            <person name="Poncet V."/>
            <person name="Pot D."/>
            <person name="Priyono X."/>
            <person name="Rigoreau M."/>
            <person name="Rouard M."/>
            <person name="Rozas J."/>
            <person name="Tranchant-Dubreuil C."/>
            <person name="VanBuren R."/>
            <person name="Zhang Q."/>
            <person name="Andrade A.C."/>
            <person name="Argout X."/>
            <person name="Bertrand B."/>
            <person name="de Kochko A."/>
            <person name="Graziosi G."/>
            <person name="Henry R.J."/>
            <person name="Jayarama X."/>
            <person name="Ming R."/>
            <person name="Nagai C."/>
            <person name="Rounsley S."/>
            <person name="Sankoff D."/>
            <person name="Giuliano G."/>
            <person name="Albert V.A."/>
            <person name="Wincker P."/>
            <person name="Lashermes P."/>
        </authorList>
    </citation>
    <scope>NUCLEOTIDE SEQUENCE [LARGE SCALE GENOMIC DNA]</scope>
    <source>
        <strain evidence="7">cv. DH200-94</strain>
    </source>
</reference>
<evidence type="ECO:0000313" key="6">
    <source>
        <dbReference type="EMBL" id="CDP00036.1"/>
    </source>
</evidence>
<dbReference type="OMA" id="PRIAYFI"/>
<comment type="subcellular location">
    <subcellularLocation>
        <location evidence="1">Membrane</location>
        <topology evidence="1">Single-pass type II membrane protein</topology>
    </subcellularLocation>
</comment>
<dbReference type="Proteomes" id="UP000295252">
    <property type="component" value="Chromosome IV"/>
</dbReference>
<keyword evidence="5" id="KW-0325">Glycoprotein</keyword>
<dbReference type="PhylomeDB" id="A0A068TUV3"/>
<dbReference type="InterPro" id="IPR044610">
    <property type="entry name" value="GLCAT14A/B/C"/>
</dbReference>
<evidence type="ECO:0000256" key="2">
    <source>
        <dbReference type="ARBA" id="ARBA00022676"/>
    </source>
</evidence>
<organism evidence="6 7">
    <name type="scientific">Coffea canephora</name>
    <name type="common">Robusta coffee</name>
    <dbReference type="NCBI Taxonomy" id="49390"/>
    <lineage>
        <taxon>Eukaryota</taxon>
        <taxon>Viridiplantae</taxon>
        <taxon>Streptophyta</taxon>
        <taxon>Embryophyta</taxon>
        <taxon>Tracheophyta</taxon>
        <taxon>Spermatophyta</taxon>
        <taxon>Magnoliopsida</taxon>
        <taxon>eudicotyledons</taxon>
        <taxon>Gunneridae</taxon>
        <taxon>Pentapetalae</taxon>
        <taxon>asterids</taxon>
        <taxon>lamiids</taxon>
        <taxon>Gentianales</taxon>
        <taxon>Rubiaceae</taxon>
        <taxon>Ixoroideae</taxon>
        <taxon>Gardenieae complex</taxon>
        <taxon>Bertiereae - Coffeeae clade</taxon>
        <taxon>Coffeeae</taxon>
        <taxon>Coffea</taxon>
    </lineage>
</organism>
<name>A0A068TUV3_COFCA</name>